<proteinExistence type="predicted"/>
<sequence>MCLFSKTYNLGETLDLSSVPHLSLQNHLHLANIVGHFHIAFNFYYFFKPIIISNLLLAFQEDRYFLGNLLFCCHFLNSLALQRKCEILRFLLIWQLEHCESFKSFIGHHIALTISYCFLYFSSCFPNLSTWYGYI</sequence>
<protein>
    <submittedName>
        <fullName evidence="2">Uncharacterized protein</fullName>
    </submittedName>
</protein>
<evidence type="ECO:0000313" key="2">
    <source>
        <dbReference type="EMBL" id="KAF6310734.1"/>
    </source>
</evidence>
<keyword evidence="1" id="KW-1133">Transmembrane helix</keyword>
<keyword evidence="1" id="KW-0812">Transmembrane</keyword>
<evidence type="ECO:0000313" key="3">
    <source>
        <dbReference type="Proteomes" id="UP000527355"/>
    </source>
</evidence>
<gene>
    <name evidence="2" type="ORF">mMyoMyo1_008782</name>
</gene>
<feature type="transmembrane region" description="Helical" evidence="1">
    <location>
        <begin position="102"/>
        <end position="121"/>
    </location>
</feature>
<organism evidence="2 3">
    <name type="scientific">Myotis myotis</name>
    <name type="common">Greater mouse-eared bat</name>
    <name type="synonym">Vespertilio myotis</name>
    <dbReference type="NCBI Taxonomy" id="51298"/>
    <lineage>
        <taxon>Eukaryota</taxon>
        <taxon>Metazoa</taxon>
        <taxon>Chordata</taxon>
        <taxon>Craniata</taxon>
        <taxon>Vertebrata</taxon>
        <taxon>Euteleostomi</taxon>
        <taxon>Mammalia</taxon>
        <taxon>Eutheria</taxon>
        <taxon>Laurasiatheria</taxon>
        <taxon>Chiroptera</taxon>
        <taxon>Yangochiroptera</taxon>
        <taxon>Vespertilionidae</taxon>
        <taxon>Myotis</taxon>
    </lineage>
</organism>
<keyword evidence="3" id="KW-1185">Reference proteome</keyword>
<accession>A0A7J7UD20</accession>
<dbReference type="AlphaFoldDB" id="A0A7J7UD20"/>
<dbReference type="Proteomes" id="UP000527355">
    <property type="component" value="Unassembled WGS sequence"/>
</dbReference>
<reference evidence="2 3" key="1">
    <citation type="journal article" date="2020" name="Nature">
        <title>Six reference-quality genomes reveal evolution of bat adaptations.</title>
        <authorList>
            <person name="Jebb D."/>
            <person name="Huang Z."/>
            <person name="Pippel M."/>
            <person name="Hughes G.M."/>
            <person name="Lavrichenko K."/>
            <person name="Devanna P."/>
            <person name="Winkler S."/>
            <person name="Jermiin L.S."/>
            <person name="Skirmuntt E.C."/>
            <person name="Katzourakis A."/>
            <person name="Burkitt-Gray L."/>
            <person name="Ray D.A."/>
            <person name="Sullivan K.A.M."/>
            <person name="Roscito J.G."/>
            <person name="Kirilenko B.M."/>
            <person name="Davalos L.M."/>
            <person name="Corthals A.P."/>
            <person name="Power M.L."/>
            <person name="Jones G."/>
            <person name="Ransome R.D."/>
            <person name="Dechmann D.K.N."/>
            <person name="Locatelli A.G."/>
            <person name="Puechmaille S.J."/>
            <person name="Fedrigo O."/>
            <person name="Jarvis E.D."/>
            <person name="Hiller M."/>
            <person name="Vernes S.C."/>
            <person name="Myers E.W."/>
            <person name="Teeling E.C."/>
        </authorList>
    </citation>
    <scope>NUCLEOTIDE SEQUENCE [LARGE SCALE GENOMIC DNA]</scope>
    <source>
        <strain evidence="2">MMyoMyo1</strain>
        <tissue evidence="2">Flight muscle</tissue>
    </source>
</reference>
<feature type="transmembrane region" description="Helical" evidence="1">
    <location>
        <begin position="64"/>
        <end position="81"/>
    </location>
</feature>
<keyword evidence="1" id="KW-0472">Membrane</keyword>
<comment type="caution">
    <text evidence="2">The sequence shown here is derived from an EMBL/GenBank/DDBJ whole genome shotgun (WGS) entry which is preliminary data.</text>
</comment>
<dbReference type="EMBL" id="JABWUV010000013">
    <property type="protein sequence ID" value="KAF6310734.1"/>
    <property type="molecule type" value="Genomic_DNA"/>
</dbReference>
<name>A0A7J7UD20_MYOMY</name>
<evidence type="ECO:0000256" key="1">
    <source>
        <dbReference type="SAM" id="Phobius"/>
    </source>
</evidence>